<gene>
    <name evidence="4" type="ORF">MIND_00298200</name>
</gene>
<evidence type="ECO:0000313" key="5">
    <source>
        <dbReference type="Proteomes" id="UP000636479"/>
    </source>
</evidence>
<dbReference type="PANTHER" id="PTHR43248:SF25">
    <property type="entry name" value="AB HYDROLASE-1 DOMAIN-CONTAINING PROTEIN-RELATED"/>
    <property type="match status" value="1"/>
</dbReference>
<comment type="caution">
    <text evidence="4">The sequence shown here is derived from an EMBL/GenBank/DDBJ whole genome shotgun (WGS) entry which is preliminary data.</text>
</comment>
<protein>
    <recommendedName>
        <fullName evidence="3">AB hydrolase-1 domain-containing protein</fullName>
    </recommendedName>
</protein>
<keyword evidence="5" id="KW-1185">Reference proteome</keyword>
<proteinExistence type="inferred from homology"/>
<dbReference type="Pfam" id="PF00561">
    <property type="entry name" value="Abhydrolase_1"/>
    <property type="match status" value="1"/>
</dbReference>
<dbReference type="InterPro" id="IPR051601">
    <property type="entry name" value="Serine_prot/Carboxylest_S33"/>
</dbReference>
<keyword evidence="2" id="KW-0378">Hydrolase</keyword>
<evidence type="ECO:0000313" key="4">
    <source>
        <dbReference type="EMBL" id="KAF7309279.1"/>
    </source>
</evidence>
<evidence type="ECO:0000256" key="1">
    <source>
        <dbReference type="ARBA" id="ARBA00010088"/>
    </source>
</evidence>
<dbReference type="AlphaFoldDB" id="A0A8H6WEB0"/>
<dbReference type="PANTHER" id="PTHR43248">
    <property type="entry name" value="2-SUCCINYL-6-HYDROXY-2,4-CYCLOHEXADIENE-1-CARBOXYLATE SYNTHASE"/>
    <property type="match status" value="1"/>
</dbReference>
<reference evidence="4" key="1">
    <citation type="submission" date="2020-05" db="EMBL/GenBank/DDBJ databases">
        <title>Mycena genomes resolve the evolution of fungal bioluminescence.</title>
        <authorList>
            <person name="Tsai I.J."/>
        </authorList>
    </citation>
    <scope>NUCLEOTIDE SEQUENCE</scope>
    <source>
        <strain evidence="4">171206Taipei</strain>
    </source>
</reference>
<accession>A0A8H6WEB0</accession>
<dbReference type="InterPro" id="IPR000073">
    <property type="entry name" value="AB_hydrolase_1"/>
</dbReference>
<dbReference type="InterPro" id="IPR029058">
    <property type="entry name" value="AB_hydrolase_fold"/>
</dbReference>
<dbReference type="RefSeq" id="XP_037222729.1">
    <property type="nucleotide sequence ID" value="XM_037359844.1"/>
</dbReference>
<evidence type="ECO:0000259" key="3">
    <source>
        <dbReference type="Pfam" id="PF00561"/>
    </source>
</evidence>
<comment type="similarity">
    <text evidence="1">Belongs to the peptidase S33 family.</text>
</comment>
<dbReference type="SUPFAM" id="SSF53474">
    <property type="entry name" value="alpha/beta-Hydrolases"/>
    <property type="match status" value="1"/>
</dbReference>
<evidence type="ECO:0000256" key="2">
    <source>
        <dbReference type="ARBA" id="ARBA00022801"/>
    </source>
</evidence>
<sequence>MTLLEKQPLPPLGAPVPSTWPAKAVLVFAALLSIGILNTSTRVERRHTPLIGTVTWSLQCERPGQECGQIVVPKDYLNPSSGSATIFISRVRATQTKKGTVFVNPGGPGVPGTWGASPGLAQYLANEWDIVGFDPRGIHRTIPQVKCFPNSSYALFKANTVLEQSFTLPFSSKDGSADPTAEIEVALERQMREFVALKKAEAAMCAENVGEDLKYMGTTTVVRDLAFMADVLDGEGSKINLFTGSYGSIIGAYLVNMLPDRAGRVVIDGIVDPMSWSSEPAHKWPANWLASTEKTYRFFLEMCAAAGPLGCPIAQHTSDTPVVLEERLEEFFDSLARAPMPVIGLGKARAGYLTSGAARALVLMYLEQPTQWSSAAHAIGSAIAGNGTLLHNFLVAPRHSNSPYHDLARSGVTCADQPAADSHNLPTSG</sequence>
<dbReference type="GeneID" id="59342360"/>
<dbReference type="Gene3D" id="3.40.50.1820">
    <property type="entry name" value="alpha/beta hydrolase"/>
    <property type="match status" value="1"/>
</dbReference>
<name>A0A8H6WEB0_9AGAR</name>
<organism evidence="4 5">
    <name type="scientific">Mycena indigotica</name>
    <dbReference type="NCBI Taxonomy" id="2126181"/>
    <lineage>
        <taxon>Eukaryota</taxon>
        <taxon>Fungi</taxon>
        <taxon>Dikarya</taxon>
        <taxon>Basidiomycota</taxon>
        <taxon>Agaricomycotina</taxon>
        <taxon>Agaricomycetes</taxon>
        <taxon>Agaricomycetidae</taxon>
        <taxon>Agaricales</taxon>
        <taxon>Marasmiineae</taxon>
        <taxon>Mycenaceae</taxon>
        <taxon>Mycena</taxon>
    </lineage>
</organism>
<dbReference type="Proteomes" id="UP000636479">
    <property type="component" value="Unassembled WGS sequence"/>
</dbReference>
<dbReference type="EMBL" id="JACAZF010000003">
    <property type="protein sequence ID" value="KAF7309279.1"/>
    <property type="molecule type" value="Genomic_DNA"/>
</dbReference>
<feature type="domain" description="AB hydrolase-1" evidence="3">
    <location>
        <begin position="101"/>
        <end position="296"/>
    </location>
</feature>
<dbReference type="GO" id="GO:0016787">
    <property type="term" value="F:hydrolase activity"/>
    <property type="evidence" value="ECO:0007669"/>
    <property type="project" value="UniProtKB-KW"/>
</dbReference>
<dbReference type="OrthoDB" id="425534at2759"/>